<evidence type="ECO:0000256" key="1">
    <source>
        <dbReference type="SAM" id="MobiDB-lite"/>
    </source>
</evidence>
<accession>A0A3S1AWS5</accession>
<dbReference type="AlphaFoldDB" id="A0A3S1AWS5"/>
<sequence length="178" mass="19855">MNNSQEESASQDVKIDLDDPKNIVQTVTLPQTSFSQETWGPIIVVENTHQDESEEAVKVVEASAIETSSFPKASCRPVSLVKRKSSVPANDASPSSEKEKRKRPVSPTDPVQDAFLALIQEKRRKLAAVPKPAQEPELDIFRSLTPFIRQLSEKNKRRFVSKTTTILMDLLNAQDLAQ</sequence>
<evidence type="ECO:0000313" key="3">
    <source>
        <dbReference type="Proteomes" id="UP000271974"/>
    </source>
</evidence>
<dbReference type="OrthoDB" id="6212865at2759"/>
<gene>
    <name evidence="2" type="ORF">EGW08_018000</name>
</gene>
<organism evidence="2 3">
    <name type="scientific">Elysia chlorotica</name>
    <name type="common">Eastern emerald elysia</name>
    <name type="synonym">Sea slug</name>
    <dbReference type="NCBI Taxonomy" id="188477"/>
    <lineage>
        <taxon>Eukaryota</taxon>
        <taxon>Metazoa</taxon>
        <taxon>Spiralia</taxon>
        <taxon>Lophotrochozoa</taxon>
        <taxon>Mollusca</taxon>
        <taxon>Gastropoda</taxon>
        <taxon>Heterobranchia</taxon>
        <taxon>Euthyneura</taxon>
        <taxon>Panpulmonata</taxon>
        <taxon>Sacoglossa</taxon>
        <taxon>Placobranchoidea</taxon>
        <taxon>Plakobranchidae</taxon>
        <taxon>Elysia</taxon>
    </lineage>
</organism>
<dbReference type="EMBL" id="RQTK01000852">
    <property type="protein sequence ID" value="RUS74232.1"/>
    <property type="molecule type" value="Genomic_DNA"/>
</dbReference>
<feature type="region of interest" description="Disordered" evidence="1">
    <location>
        <begin position="1"/>
        <end position="20"/>
    </location>
</feature>
<comment type="caution">
    <text evidence="2">The sequence shown here is derived from an EMBL/GenBank/DDBJ whole genome shotgun (WGS) entry which is preliminary data.</text>
</comment>
<dbReference type="Proteomes" id="UP000271974">
    <property type="component" value="Unassembled WGS sequence"/>
</dbReference>
<name>A0A3S1AWS5_ELYCH</name>
<protein>
    <recommendedName>
        <fullName evidence="4">BESS domain-containing protein</fullName>
    </recommendedName>
</protein>
<evidence type="ECO:0000313" key="2">
    <source>
        <dbReference type="EMBL" id="RUS74232.1"/>
    </source>
</evidence>
<feature type="compositionally biased region" description="Polar residues" evidence="1">
    <location>
        <begin position="1"/>
        <end position="11"/>
    </location>
</feature>
<keyword evidence="3" id="KW-1185">Reference proteome</keyword>
<proteinExistence type="predicted"/>
<evidence type="ECO:0008006" key="4">
    <source>
        <dbReference type="Google" id="ProtNLM"/>
    </source>
</evidence>
<reference evidence="2 3" key="1">
    <citation type="submission" date="2019-01" db="EMBL/GenBank/DDBJ databases">
        <title>A draft genome assembly of the solar-powered sea slug Elysia chlorotica.</title>
        <authorList>
            <person name="Cai H."/>
            <person name="Li Q."/>
            <person name="Fang X."/>
            <person name="Li J."/>
            <person name="Curtis N.E."/>
            <person name="Altenburger A."/>
            <person name="Shibata T."/>
            <person name="Feng M."/>
            <person name="Maeda T."/>
            <person name="Schwartz J.A."/>
            <person name="Shigenobu S."/>
            <person name="Lundholm N."/>
            <person name="Nishiyama T."/>
            <person name="Yang H."/>
            <person name="Hasebe M."/>
            <person name="Li S."/>
            <person name="Pierce S.K."/>
            <person name="Wang J."/>
        </authorList>
    </citation>
    <scope>NUCLEOTIDE SEQUENCE [LARGE SCALE GENOMIC DNA]</scope>
    <source>
        <strain evidence="2">EC2010</strain>
        <tissue evidence="2">Whole organism of an adult</tissue>
    </source>
</reference>
<feature type="region of interest" description="Disordered" evidence="1">
    <location>
        <begin position="81"/>
        <end position="109"/>
    </location>
</feature>